<evidence type="ECO:0000256" key="6">
    <source>
        <dbReference type="ARBA" id="ARBA00023136"/>
    </source>
</evidence>
<dbReference type="GO" id="GO:0019706">
    <property type="term" value="F:protein-cysteine S-palmitoyltransferase activity"/>
    <property type="evidence" value="ECO:0007669"/>
    <property type="project" value="UniProtKB-EC"/>
</dbReference>
<dbReference type="GO" id="GO:0006612">
    <property type="term" value="P:protein targeting to membrane"/>
    <property type="evidence" value="ECO:0007669"/>
    <property type="project" value="TreeGrafter"/>
</dbReference>
<name>A0A9Q1C6X1_HOLLE</name>
<comment type="catalytic activity">
    <reaction evidence="10">
        <text>L-cysteinyl-[protein] + hexadecanoyl-CoA = S-hexadecanoyl-L-cysteinyl-[protein] + CoA</text>
        <dbReference type="Rhea" id="RHEA:36683"/>
        <dbReference type="Rhea" id="RHEA-COMP:10131"/>
        <dbReference type="Rhea" id="RHEA-COMP:11032"/>
        <dbReference type="ChEBI" id="CHEBI:29950"/>
        <dbReference type="ChEBI" id="CHEBI:57287"/>
        <dbReference type="ChEBI" id="CHEBI:57379"/>
        <dbReference type="ChEBI" id="CHEBI:74151"/>
        <dbReference type="EC" id="2.3.1.225"/>
    </reaction>
</comment>
<evidence type="ECO:0000259" key="12">
    <source>
        <dbReference type="Pfam" id="PF01529"/>
    </source>
</evidence>
<evidence type="ECO:0000313" key="13">
    <source>
        <dbReference type="EMBL" id="KAJ8038991.1"/>
    </source>
</evidence>
<organism evidence="13 14">
    <name type="scientific">Holothuria leucospilota</name>
    <name type="common">Black long sea cucumber</name>
    <name type="synonym">Mertensiothuria leucospilota</name>
    <dbReference type="NCBI Taxonomy" id="206669"/>
    <lineage>
        <taxon>Eukaryota</taxon>
        <taxon>Metazoa</taxon>
        <taxon>Echinodermata</taxon>
        <taxon>Eleutherozoa</taxon>
        <taxon>Echinozoa</taxon>
        <taxon>Holothuroidea</taxon>
        <taxon>Aspidochirotacea</taxon>
        <taxon>Aspidochirotida</taxon>
        <taxon>Holothuriidae</taxon>
        <taxon>Holothuria</taxon>
    </lineage>
</organism>
<keyword evidence="9 10" id="KW-0012">Acyltransferase</keyword>
<dbReference type="Proteomes" id="UP001152320">
    <property type="component" value="Chromosome 7"/>
</dbReference>
<comment type="caution">
    <text evidence="13">The sequence shown here is derived from an EMBL/GenBank/DDBJ whole genome shotgun (WGS) entry which is preliminary data.</text>
</comment>
<dbReference type="GO" id="GO:0005794">
    <property type="term" value="C:Golgi apparatus"/>
    <property type="evidence" value="ECO:0007669"/>
    <property type="project" value="TreeGrafter"/>
</dbReference>
<dbReference type="InterPro" id="IPR039859">
    <property type="entry name" value="PFA4/ZDH16/20/ERF2-like"/>
</dbReference>
<feature type="transmembrane region" description="Helical" evidence="10">
    <location>
        <begin position="171"/>
        <end position="188"/>
    </location>
</feature>
<comment type="similarity">
    <text evidence="2 10">Belongs to the DHHC palmitoyltransferase family.</text>
</comment>
<feature type="region of interest" description="Disordered" evidence="11">
    <location>
        <begin position="90"/>
        <end position="123"/>
    </location>
</feature>
<comment type="subcellular location">
    <subcellularLocation>
        <location evidence="1">Endomembrane system</location>
        <topology evidence="1">Multi-pass membrane protein</topology>
    </subcellularLocation>
</comment>
<dbReference type="InterPro" id="IPR001594">
    <property type="entry name" value="Palmitoyltrfase_DHHC"/>
</dbReference>
<dbReference type="EMBL" id="JAIZAY010000007">
    <property type="protein sequence ID" value="KAJ8038991.1"/>
    <property type="molecule type" value="Genomic_DNA"/>
</dbReference>
<keyword evidence="5 10" id="KW-1133">Transmembrane helix</keyword>
<sequence length="299" mass="35258">MTDNICWIIPPGIFIRTFHTLLTLGIFTALCVTETDLHQAYKDGLWAYLACYVALLIFTSILYFVSSLIDPGYLPKKQYEVRKRTISFSSSSSESSDEDGDDDERNKGENSTMLKKKKRSRSPGVKLRKCPVCKIEQPVRTKHCEDCQRCVRKYDHHCPWLENCVGERNHRFFWIFLLLQSVLILWTLKITWNAFTWQKNFTDWLHSNGIFTLVFLVLVVAAMVVISLLCCHSFMLCNNQTTWEFMSRHRITYLRNLDESLNPFHEGYFKNCIKFFFYCPYRRWEVMIEKYCTPHGGVV</sequence>
<evidence type="ECO:0000256" key="11">
    <source>
        <dbReference type="SAM" id="MobiDB-lite"/>
    </source>
</evidence>
<proteinExistence type="inferred from homology"/>
<keyword evidence="4 10" id="KW-0812">Transmembrane</keyword>
<dbReference type="PANTHER" id="PTHR22883">
    <property type="entry name" value="ZINC FINGER DHHC DOMAIN CONTAINING PROTEIN"/>
    <property type="match status" value="1"/>
</dbReference>
<evidence type="ECO:0000256" key="5">
    <source>
        <dbReference type="ARBA" id="ARBA00022989"/>
    </source>
</evidence>
<evidence type="ECO:0000256" key="4">
    <source>
        <dbReference type="ARBA" id="ARBA00022692"/>
    </source>
</evidence>
<dbReference type="PANTHER" id="PTHR22883:SF301">
    <property type="entry name" value="PALMITOYLTRANSFERASE ZDHHC12"/>
    <property type="match status" value="1"/>
</dbReference>
<keyword evidence="14" id="KW-1185">Reference proteome</keyword>
<evidence type="ECO:0000256" key="3">
    <source>
        <dbReference type="ARBA" id="ARBA00022679"/>
    </source>
</evidence>
<dbReference type="PROSITE" id="PS50216">
    <property type="entry name" value="DHHC"/>
    <property type="match status" value="1"/>
</dbReference>
<dbReference type="OrthoDB" id="331948at2759"/>
<feature type="domain" description="Palmitoyltransferase DHHC" evidence="12">
    <location>
        <begin position="127"/>
        <end position="247"/>
    </location>
</feature>
<evidence type="ECO:0000256" key="10">
    <source>
        <dbReference type="RuleBase" id="RU079119"/>
    </source>
</evidence>
<feature type="transmembrane region" description="Helical" evidence="10">
    <location>
        <begin position="209"/>
        <end position="229"/>
    </location>
</feature>
<evidence type="ECO:0000313" key="14">
    <source>
        <dbReference type="Proteomes" id="UP001152320"/>
    </source>
</evidence>
<feature type="compositionally biased region" description="Basic residues" evidence="11">
    <location>
        <begin position="114"/>
        <end position="123"/>
    </location>
</feature>
<evidence type="ECO:0000256" key="1">
    <source>
        <dbReference type="ARBA" id="ARBA00004127"/>
    </source>
</evidence>
<comment type="domain">
    <text evidence="10">The DHHC domain is required for palmitoyltransferase activity.</text>
</comment>
<accession>A0A9Q1C6X1</accession>
<feature type="transmembrane region" description="Helical" evidence="10">
    <location>
        <begin position="45"/>
        <end position="65"/>
    </location>
</feature>
<reference evidence="13" key="1">
    <citation type="submission" date="2021-10" db="EMBL/GenBank/DDBJ databases">
        <title>Tropical sea cucumber genome reveals ecological adaptation and Cuvierian tubules defense mechanism.</title>
        <authorList>
            <person name="Chen T."/>
        </authorList>
    </citation>
    <scope>NUCLEOTIDE SEQUENCE</scope>
    <source>
        <strain evidence="13">Nanhai2018</strain>
        <tissue evidence="13">Muscle</tissue>
    </source>
</reference>
<keyword evidence="7" id="KW-0564">Palmitate</keyword>
<evidence type="ECO:0000256" key="2">
    <source>
        <dbReference type="ARBA" id="ARBA00008574"/>
    </source>
</evidence>
<gene>
    <name evidence="13" type="ORF">HOLleu_16568</name>
</gene>
<dbReference type="AlphaFoldDB" id="A0A9Q1C6X1"/>
<evidence type="ECO:0000256" key="9">
    <source>
        <dbReference type="ARBA" id="ARBA00023315"/>
    </source>
</evidence>
<evidence type="ECO:0000256" key="7">
    <source>
        <dbReference type="ARBA" id="ARBA00023139"/>
    </source>
</evidence>
<protein>
    <recommendedName>
        <fullName evidence="10">Palmitoyltransferase</fullName>
        <ecNumber evidence="10">2.3.1.225</ecNumber>
    </recommendedName>
</protein>
<dbReference type="EC" id="2.3.1.225" evidence="10"/>
<keyword evidence="8" id="KW-0449">Lipoprotein</keyword>
<evidence type="ECO:0000256" key="8">
    <source>
        <dbReference type="ARBA" id="ARBA00023288"/>
    </source>
</evidence>
<keyword evidence="3 10" id="KW-0808">Transferase</keyword>
<feature type="transmembrane region" description="Helical" evidence="10">
    <location>
        <begin position="13"/>
        <end position="33"/>
    </location>
</feature>
<keyword evidence="6 10" id="KW-0472">Membrane</keyword>
<dbReference type="GO" id="GO:0005783">
    <property type="term" value="C:endoplasmic reticulum"/>
    <property type="evidence" value="ECO:0007669"/>
    <property type="project" value="TreeGrafter"/>
</dbReference>
<dbReference type="Pfam" id="PF01529">
    <property type="entry name" value="DHHC"/>
    <property type="match status" value="1"/>
</dbReference>